<proteinExistence type="predicted"/>
<keyword evidence="3" id="KW-1185">Reference proteome</keyword>
<organism evidence="2 3">
    <name type="scientific">Rhododendron griersonianum</name>
    <dbReference type="NCBI Taxonomy" id="479676"/>
    <lineage>
        <taxon>Eukaryota</taxon>
        <taxon>Viridiplantae</taxon>
        <taxon>Streptophyta</taxon>
        <taxon>Embryophyta</taxon>
        <taxon>Tracheophyta</taxon>
        <taxon>Spermatophyta</taxon>
        <taxon>Magnoliopsida</taxon>
        <taxon>eudicotyledons</taxon>
        <taxon>Gunneridae</taxon>
        <taxon>Pentapetalae</taxon>
        <taxon>asterids</taxon>
        <taxon>Ericales</taxon>
        <taxon>Ericaceae</taxon>
        <taxon>Ericoideae</taxon>
        <taxon>Rhodoreae</taxon>
        <taxon>Rhododendron</taxon>
    </lineage>
</organism>
<dbReference type="Proteomes" id="UP000823749">
    <property type="component" value="Chromosome 11"/>
</dbReference>
<dbReference type="GO" id="GO:0004864">
    <property type="term" value="F:protein phosphatase inhibitor activity"/>
    <property type="evidence" value="ECO:0007669"/>
    <property type="project" value="UniProtKB-ARBA"/>
</dbReference>
<evidence type="ECO:0000313" key="2">
    <source>
        <dbReference type="EMBL" id="KAG5524503.1"/>
    </source>
</evidence>
<dbReference type="AlphaFoldDB" id="A0AAV6IAC7"/>
<dbReference type="SUPFAM" id="SSF55961">
    <property type="entry name" value="Bet v1-like"/>
    <property type="match status" value="1"/>
</dbReference>
<protein>
    <submittedName>
        <fullName evidence="2">Uncharacterized protein</fullName>
    </submittedName>
</protein>
<feature type="region of interest" description="Disordered" evidence="1">
    <location>
        <begin position="92"/>
        <end position="120"/>
    </location>
</feature>
<evidence type="ECO:0000256" key="1">
    <source>
        <dbReference type="SAM" id="MobiDB-lite"/>
    </source>
</evidence>
<gene>
    <name evidence="2" type="ORF">RHGRI_031236</name>
</gene>
<evidence type="ECO:0000313" key="3">
    <source>
        <dbReference type="Proteomes" id="UP000823749"/>
    </source>
</evidence>
<dbReference type="Gene3D" id="3.30.530.20">
    <property type="match status" value="1"/>
</dbReference>
<dbReference type="InterPro" id="IPR019587">
    <property type="entry name" value="Polyketide_cyclase/dehydratase"/>
</dbReference>
<sequence>MPDTLSRYHAHAVGPNQCYFVVTQQISAPISAVWPVVRRFDNLQAYKHFVKSCHVVNGDGSVGTVRDCWIFSKLSTLLLLFKWPIQSTYRCGRTRHRQRRRHRSTGRTDRRARRGHRHHR</sequence>
<dbReference type="Pfam" id="PF10604">
    <property type="entry name" value="Polyketide_cyc2"/>
    <property type="match status" value="1"/>
</dbReference>
<reference evidence="2" key="1">
    <citation type="submission" date="2020-08" db="EMBL/GenBank/DDBJ databases">
        <title>Plant Genome Project.</title>
        <authorList>
            <person name="Zhang R.-G."/>
        </authorList>
    </citation>
    <scope>NUCLEOTIDE SEQUENCE</scope>
    <source>
        <strain evidence="2">WSP0</strain>
        <tissue evidence="2">Leaf</tissue>
    </source>
</reference>
<dbReference type="EMBL" id="JACTNZ010000011">
    <property type="protein sequence ID" value="KAG5524503.1"/>
    <property type="molecule type" value="Genomic_DNA"/>
</dbReference>
<dbReference type="InterPro" id="IPR023393">
    <property type="entry name" value="START-like_dom_sf"/>
</dbReference>
<accession>A0AAV6IAC7</accession>
<name>A0AAV6IAC7_9ERIC</name>
<comment type="caution">
    <text evidence="2">The sequence shown here is derived from an EMBL/GenBank/DDBJ whole genome shotgun (WGS) entry which is preliminary data.</text>
</comment>